<accession>A0A940P9U2</accession>
<sequence length="185" mass="21187">MAIYGYVRKGFPMNESTQLAHILTYNCDELFIEGALIQEETEWSLLVDKLVEEDTLVVMSLKAFGKNLAQLSEVVAQLRELRIRLISIEDQLDTHVDTSFYETLGLVATTVSECKSVRIRQQIRLAREIGKNIGRPTLDEETIKQIGSLYHDQKWSMRRIATECDVSLGSVYKYIHQFDPETVSV</sequence>
<reference evidence="3" key="1">
    <citation type="submission" date="2020-12" db="EMBL/GenBank/DDBJ databases">
        <title>Vagococcus allomyrinae sp. nov. and Enterococcus lavae sp. nov., isolated from the larvae of Allomyrina dichotoma.</title>
        <authorList>
            <person name="Lee S.D."/>
        </authorList>
    </citation>
    <scope>NUCLEOTIDE SEQUENCE</scope>
    <source>
        <strain evidence="3">BWB3-3</strain>
    </source>
</reference>
<feature type="coiled-coil region" evidence="1">
    <location>
        <begin position="61"/>
        <end position="91"/>
    </location>
</feature>
<organism evidence="3 4">
    <name type="scientific">Vagococcus allomyrinae</name>
    <dbReference type="NCBI Taxonomy" id="2794353"/>
    <lineage>
        <taxon>Bacteria</taxon>
        <taxon>Bacillati</taxon>
        <taxon>Bacillota</taxon>
        <taxon>Bacilli</taxon>
        <taxon>Lactobacillales</taxon>
        <taxon>Enterococcaceae</taxon>
        <taxon>Vagococcus</taxon>
    </lineage>
</organism>
<evidence type="ECO:0000256" key="1">
    <source>
        <dbReference type="SAM" id="Coils"/>
    </source>
</evidence>
<feature type="domain" description="Resolvase/invertase-type recombinase catalytic" evidence="2">
    <location>
        <begin position="3"/>
        <end position="132"/>
    </location>
</feature>
<dbReference type="GO" id="GO:0003677">
    <property type="term" value="F:DNA binding"/>
    <property type="evidence" value="ECO:0007669"/>
    <property type="project" value="InterPro"/>
</dbReference>
<dbReference type="Pfam" id="PF00239">
    <property type="entry name" value="Resolvase"/>
    <property type="match status" value="1"/>
</dbReference>
<evidence type="ECO:0000313" key="3">
    <source>
        <dbReference type="EMBL" id="MBP1040128.1"/>
    </source>
</evidence>
<dbReference type="EMBL" id="JAEEGA010000002">
    <property type="protein sequence ID" value="MBP1040128.1"/>
    <property type="molecule type" value="Genomic_DNA"/>
</dbReference>
<keyword evidence="4" id="KW-1185">Reference proteome</keyword>
<name>A0A940P9U2_9ENTE</name>
<protein>
    <submittedName>
        <fullName evidence="3">Recombinase family protein</fullName>
    </submittedName>
</protein>
<dbReference type="SMART" id="SM00857">
    <property type="entry name" value="Resolvase"/>
    <property type="match status" value="1"/>
</dbReference>
<dbReference type="Proteomes" id="UP000674938">
    <property type="component" value="Unassembled WGS sequence"/>
</dbReference>
<comment type="caution">
    <text evidence="3">The sequence shown here is derived from an EMBL/GenBank/DDBJ whole genome shotgun (WGS) entry which is preliminary data.</text>
</comment>
<evidence type="ECO:0000259" key="2">
    <source>
        <dbReference type="SMART" id="SM00857"/>
    </source>
</evidence>
<proteinExistence type="predicted"/>
<dbReference type="AlphaFoldDB" id="A0A940P9U2"/>
<dbReference type="RefSeq" id="WP_209525022.1">
    <property type="nucleotide sequence ID" value="NZ_JAEEGA010000002.1"/>
</dbReference>
<dbReference type="InterPro" id="IPR036162">
    <property type="entry name" value="Resolvase-like_N_sf"/>
</dbReference>
<dbReference type="Gene3D" id="3.40.50.1390">
    <property type="entry name" value="Resolvase, N-terminal catalytic domain"/>
    <property type="match status" value="1"/>
</dbReference>
<dbReference type="SUPFAM" id="SSF53041">
    <property type="entry name" value="Resolvase-like"/>
    <property type="match status" value="1"/>
</dbReference>
<keyword evidence="1" id="KW-0175">Coiled coil</keyword>
<dbReference type="InterPro" id="IPR006119">
    <property type="entry name" value="Resolv_N"/>
</dbReference>
<gene>
    <name evidence="3" type="ORF">I6N95_03795</name>
</gene>
<dbReference type="GO" id="GO:0000150">
    <property type="term" value="F:DNA strand exchange activity"/>
    <property type="evidence" value="ECO:0007669"/>
    <property type="project" value="InterPro"/>
</dbReference>
<evidence type="ECO:0000313" key="4">
    <source>
        <dbReference type="Proteomes" id="UP000674938"/>
    </source>
</evidence>